<organism evidence="12 13">
    <name type="scientific">Pseudozyma flocculosa</name>
    <dbReference type="NCBI Taxonomy" id="84751"/>
    <lineage>
        <taxon>Eukaryota</taxon>
        <taxon>Fungi</taxon>
        <taxon>Dikarya</taxon>
        <taxon>Basidiomycota</taxon>
        <taxon>Ustilaginomycotina</taxon>
        <taxon>Ustilaginomycetes</taxon>
        <taxon>Ustilaginales</taxon>
        <taxon>Ustilaginaceae</taxon>
        <taxon>Pseudozyma</taxon>
    </lineage>
</organism>
<keyword evidence="2" id="KW-0479">Metal-binding</keyword>
<keyword evidence="3" id="KW-0677">Repeat</keyword>
<evidence type="ECO:0000256" key="2">
    <source>
        <dbReference type="ARBA" id="ARBA00022723"/>
    </source>
</evidence>
<evidence type="ECO:0000313" key="12">
    <source>
        <dbReference type="EMBL" id="SPO34613.1"/>
    </source>
</evidence>
<dbReference type="FunFam" id="3.30.160.60:FF:000125">
    <property type="entry name" value="Putative zinc finger protein 143"/>
    <property type="match status" value="1"/>
</dbReference>
<dbReference type="PROSITE" id="PS50157">
    <property type="entry name" value="ZINC_FINGER_C2H2_2"/>
    <property type="match status" value="8"/>
</dbReference>
<keyword evidence="13" id="KW-1185">Reference proteome</keyword>
<evidence type="ECO:0000313" key="13">
    <source>
        <dbReference type="Proteomes" id="UP000323386"/>
    </source>
</evidence>
<evidence type="ECO:0000256" key="3">
    <source>
        <dbReference type="ARBA" id="ARBA00022737"/>
    </source>
</evidence>
<dbReference type="PANTHER" id="PTHR46179:SF13">
    <property type="entry name" value="C2H2-TYPE DOMAIN-CONTAINING PROTEIN"/>
    <property type="match status" value="1"/>
</dbReference>
<feature type="compositionally biased region" description="Polar residues" evidence="10">
    <location>
        <begin position="239"/>
        <end position="258"/>
    </location>
</feature>
<feature type="compositionally biased region" description="Acidic residues" evidence="10">
    <location>
        <begin position="539"/>
        <end position="553"/>
    </location>
</feature>
<evidence type="ECO:0000256" key="8">
    <source>
        <dbReference type="ARBA" id="ARBA00023242"/>
    </source>
</evidence>
<feature type="region of interest" description="Disordered" evidence="10">
    <location>
        <begin position="672"/>
        <end position="702"/>
    </location>
</feature>
<feature type="domain" description="C2H2-type" evidence="11">
    <location>
        <begin position="47"/>
        <end position="76"/>
    </location>
</feature>
<sequence length="767" mass="83729">MSSAASPASAASSDRPFRCTHPGCHAAFPKAAKLDRHLRSHSDERPFVCQHPGCDASYKRSEHLKVHQRRHQDDSQRNFRCTEPGCDMAFWTSSHLKNHVQAVHRDETVRIGTRTFRLPAAEAASPQSAASPDTASLDGLTEYRCTEPGCTETFHKRKVLRAHIRQAHSDMALADALTSGGGQGPADEDLAQMTLLPFPCSHPGCSMRFATNAKRRSHFKTHEQGRYTCYMAHAKPQDESSQGSHGPSAQRSASSDGSHGNVYVFPNWSALQEHMRQFHPPTCPWPGCGKSFVRQDNLRAHYSRHEKRMANLEAEVQLQNSPLGGSSTALLSDDDDGLDDDEDNSSSESDGDEWRPLDGEGRSSSRSLLPASTETHDLEALASDLSRKRPRRSSSRLSTPESCRSARSASIGSRQDARGGAISPAADGRATFACSWNGCGRTYTRKSGLSIHIRTQHLGERPFECPGCRKKFAHKHLVARHRRVCSSMGPLAALRGAQLDRHQGGLGGVPRDPPQDEVSRPGSASAEEQSRPAASGEEPSTDVEDSEYGEDDVQTGADAGNAGADAGNANDDDEVDDDYFRREGGAVPEADAERDHSRDSHQHPQRSDSALKSRLLDLLTGSGYLDQSHATASSVDAYGSSGSVASGERQGKRRRATRNRIFPCPWQSIVEALQADDRDESTDDAERDPQSDTTVTAAEAAATEADLDMPACSHRFGRIYDLRRHLKASHGLELEDREIRGWLHKLQIERRQQGPEAQGGSGQLSPP</sequence>
<dbReference type="GO" id="GO:0005634">
    <property type="term" value="C:nucleus"/>
    <property type="evidence" value="ECO:0007669"/>
    <property type="project" value="UniProtKB-SubCell"/>
</dbReference>
<dbReference type="InterPro" id="IPR013087">
    <property type="entry name" value="Znf_C2H2_type"/>
</dbReference>
<dbReference type="Gene3D" id="3.30.160.60">
    <property type="entry name" value="Classic Zinc Finger"/>
    <property type="match status" value="7"/>
</dbReference>
<keyword evidence="8" id="KW-0539">Nucleus</keyword>
<keyword evidence="5" id="KW-0862">Zinc</keyword>
<evidence type="ECO:0000256" key="7">
    <source>
        <dbReference type="ARBA" id="ARBA00023163"/>
    </source>
</evidence>
<name>A0A5C3EQN0_9BASI</name>
<feature type="compositionally biased region" description="Low complexity" evidence="10">
    <location>
        <begin position="395"/>
        <end position="405"/>
    </location>
</feature>
<dbReference type="OrthoDB" id="427030at2759"/>
<feature type="compositionally biased region" description="Low complexity" evidence="10">
    <location>
        <begin position="556"/>
        <end position="569"/>
    </location>
</feature>
<feature type="compositionally biased region" description="Polar residues" evidence="10">
    <location>
        <begin position="633"/>
        <end position="644"/>
    </location>
</feature>
<evidence type="ECO:0000256" key="4">
    <source>
        <dbReference type="ARBA" id="ARBA00022771"/>
    </source>
</evidence>
<dbReference type="PROSITE" id="PS00028">
    <property type="entry name" value="ZINC_FINGER_C2H2_1"/>
    <property type="match status" value="7"/>
</dbReference>
<evidence type="ECO:0000256" key="6">
    <source>
        <dbReference type="ARBA" id="ARBA00023015"/>
    </source>
</evidence>
<dbReference type="SMART" id="SM00355">
    <property type="entry name" value="ZnF_C2H2"/>
    <property type="match status" value="9"/>
</dbReference>
<feature type="domain" description="C2H2-type" evidence="11">
    <location>
        <begin position="281"/>
        <end position="310"/>
    </location>
</feature>
<dbReference type="AlphaFoldDB" id="A0A5C3EQN0"/>
<evidence type="ECO:0000256" key="1">
    <source>
        <dbReference type="ARBA" id="ARBA00004123"/>
    </source>
</evidence>
<keyword evidence="6" id="KW-0805">Transcription regulation</keyword>
<feature type="domain" description="C2H2-type" evidence="11">
    <location>
        <begin position="463"/>
        <end position="490"/>
    </location>
</feature>
<feature type="region of interest" description="Disordered" evidence="10">
    <location>
        <begin position="501"/>
        <end position="614"/>
    </location>
</feature>
<comment type="subcellular location">
    <subcellularLocation>
        <location evidence="1">Nucleus</location>
    </subcellularLocation>
</comment>
<dbReference type="InterPro" id="IPR051061">
    <property type="entry name" value="Zinc_finger_trans_reg"/>
</dbReference>
<feature type="compositionally biased region" description="Basic and acidic residues" evidence="10">
    <location>
        <begin position="591"/>
        <end position="614"/>
    </location>
</feature>
<feature type="domain" description="C2H2-type" evidence="11">
    <location>
        <begin position="79"/>
        <end position="109"/>
    </location>
</feature>
<feature type="compositionally biased region" description="Acidic residues" evidence="10">
    <location>
        <begin position="332"/>
        <end position="351"/>
    </location>
</feature>
<dbReference type="GO" id="GO:0000978">
    <property type="term" value="F:RNA polymerase II cis-regulatory region sequence-specific DNA binding"/>
    <property type="evidence" value="ECO:0007669"/>
    <property type="project" value="UniProtKB-ARBA"/>
</dbReference>
<feature type="domain" description="C2H2-type" evidence="11">
    <location>
        <begin position="17"/>
        <end position="46"/>
    </location>
</feature>
<feature type="domain" description="C2H2-type" evidence="11">
    <location>
        <begin position="143"/>
        <end position="169"/>
    </location>
</feature>
<feature type="compositionally biased region" description="Low complexity" evidence="10">
    <location>
        <begin position="693"/>
        <end position="702"/>
    </location>
</feature>
<reference evidence="12 13" key="1">
    <citation type="submission" date="2018-03" db="EMBL/GenBank/DDBJ databases">
        <authorList>
            <person name="Guldener U."/>
        </authorList>
    </citation>
    <scope>NUCLEOTIDE SEQUENCE [LARGE SCALE GENOMIC DNA]</scope>
    <source>
        <strain evidence="12 13">DAOM196992</strain>
    </source>
</reference>
<dbReference type="Proteomes" id="UP000323386">
    <property type="component" value="Unassembled WGS sequence"/>
</dbReference>
<feature type="compositionally biased region" description="Polar residues" evidence="10">
    <location>
        <begin position="364"/>
        <end position="373"/>
    </location>
</feature>
<dbReference type="EMBL" id="OOIP01000001">
    <property type="protein sequence ID" value="SPO34613.1"/>
    <property type="molecule type" value="Genomic_DNA"/>
</dbReference>
<dbReference type="GO" id="GO:0000981">
    <property type="term" value="F:DNA-binding transcription factor activity, RNA polymerase II-specific"/>
    <property type="evidence" value="ECO:0007669"/>
    <property type="project" value="UniProtKB-ARBA"/>
</dbReference>
<proteinExistence type="predicted"/>
<keyword evidence="4 9" id="KW-0863">Zinc-finger</keyword>
<feature type="compositionally biased region" description="Basic and acidic residues" evidence="10">
    <location>
        <begin position="352"/>
        <end position="363"/>
    </location>
</feature>
<feature type="region of interest" description="Disordered" evidence="10">
    <location>
        <begin position="633"/>
        <end position="660"/>
    </location>
</feature>
<evidence type="ECO:0000259" key="11">
    <source>
        <dbReference type="PROSITE" id="PS50157"/>
    </source>
</evidence>
<dbReference type="PANTHER" id="PTHR46179">
    <property type="entry name" value="ZINC FINGER PROTEIN"/>
    <property type="match status" value="1"/>
</dbReference>
<evidence type="ECO:0000256" key="10">
    <source>
        <dbReference type="SAM" id="MobiDB-lite"/>
    </source>
</evidence>
<accession>A0A5C3EQN0</accession>
<dbReference type="Pfam" id="PF00096">
    <property type="entry name" value="zf-C2H2"/>
    <property type="match status" value="4"/>
</dbReference>
<feature type="domain" description="C2H2-type" evidence="11">
    <location>
        <begin position="198"/>
        <end position="227"/>
    </location>
</feature>
<dbReference type="FunFam" id="3.30.160.60:FF:000446">
    <property type="entry name" value="Zinc finger protein"/>
    <property type="match status" value="1"/>
</dbReference>
<dbReference type="InterPro" id="IPR036236">
    <property type="entry name" value="Znf_C2H2_sf"/>
</dbReference>
<gene>
    <name evidence="12" type="ORF">PSFLO_00084</name>
</gene>
<keyword evidence="7" id="KW-0804">Transcription</keyword>
<protein>
    <submittedName>
        <fullName evidence="12">Related to Zinc finger protein</fullName>
    </submittedName>
</protein>
<evidence type="ECO:0000256" key="9">
    <source>
        <dbReference type="PROSITE-ProRule" id="PRU00042"/>
    </source>
</evidence>
<feature type="domain" description="C2H2-type" evidence="11">
    <location>
        <begin position="432"/>
        <end position="462"/>
    </location>
</feature>
<feature type="region of interest" description="Disordered" evidence="10">
    <location>
        <begin position="235"/>
        <end position="259"/>
    </location>
</feature>
<feature type="region of interest" description="Disordered" evidence="10">
    <location>
        <begin position="319"/>
        <end position="424"/>
    </location>
</feature>
<dbReference type="GO" id="GO:0008270">
    <property type="term" value="F:zinc ion binding"/>
    <property type="evidence" value="ECO:0007669"/>
    <property type="project" value="UniProtKB-KW"/>
</dbReference>
<feature type="compositionally biased region" description="Acidic residues" evidence="10">
    <location>
        <begin position="677"/>
        <end position="686"/>
    </location>
</feature>
<dbReference type="SUPFAM" id="SSF57667">
    <property type="entry name" value="beta-beta-alpha zinc fingers"/>
    <property type="match status" value="4"/>
</dbReference>
<evidence type="ECO:0000256" key="5">
    <source>
        <dbReference type="ARBA" id="ARBA00022833"/>
    </source>
</evidence>